<feature type="transmembrane region" description="Helical" evidence="1">
    <location>
        <begin position="12"/>
        <end position="28"/>
    </location>
</feature>
<keyword evidence="1" id="KW-1133">Transmembrane helix</keyword>
<feature type="transmembrane region" description="Helical" evidence="1">
    <location>
        <begin position="67"/>
        <end position="89"/>
    </location>
</feature>
<evidence type="ECO:0000313" key="2">
    <source>
        <dbReference type="EMBL" id="QHT04264.1"/>
    </source>
</evidence>
<organism evidence="2">
    <name type="scientific">viral metagenome</name>
    <dbReference type="NCBI Taxonomy" id="1070528"/>
    <lineage>
        <taxon>unclassified sequences</taxon>
        <taxon>metagenomes</taxon>
        <taxon>organismal metagenomes</taxon>
    </lineage>
</organism>
<feature type="transmembrane region" description="Helical" evidence="1">
    <location>
        <begin position="40"/>
        <end position="61"/>
    </location>
</feature>
<proteinExistence type="predicted"/>
<sequence>MNKIIKHENFHVIFYFIIQIFFLASFYLSWKYSTLKEKILFIDLAINIFNLFATILLLFYHYNKDNFSSLIIKLVLFFIVLVFNIDIYIRYSKENNRTHRYFNKIFNINN</sequence>
<evidence type="ECO:0000256" key="1">
    <source>
        <dbReference type="SAM" id="Phobius"/>
    </source>
</evidence>
<accession>A0A6C0CKR5</accession>
<dbReference type="EMBL" id="MN739425">
    <property type="protein sequence ID" value="QHT04264.1"/>
    <property type="molecule type" value="Genomic_DNA"/>
</dbReference>
<reference evidence="2" key="1">
    <citation type="journal article" date="2020" name="Nature">
        <title>Giant virus diversity and host interactions through global metagenomics.</title>
        <authorList>
            <person name="Schulz F."/>
            <person name="Roux S."/>
            <person name="Paez-Espino D."/>
            <person name="Jungbluth S."/>
            <person name="Walsh D.A."/>
            <person name="Denef V.J."/>
            <person name="McMahon K.D."/>
            <person name="Konstantinidis K.T."/>
            <person name="Eloe-Fadrosh E.A."/>
            <person name="Kyrpides N.C."/>
            <person name="Woyke T."/>
        </authorList>
    </citation>
    <scope>NUCLEOTIDE SEQUENCE</scope>
    <source>
        <strain evidence="2">GVMAG-M-3300021185-45</strain>
    </source>
</reference>
<dbReference type="AlphaFoldDB" id="A0A6C0CKR5"/>
<protein>
    <submittedName>
        <fullName evidence="2">Uncharacterized protein</fullName>
    </submittedName>
</protein>
<keyword evidence="1" id="KW-0472">Membrane</keyword>
<name>A0A6C0CKR5_9ZZZZ</name>
<keyword evidence="1" id="KW-0812">Transmembrane</keyword>